<dbReference type="EMBL" id="CSAE01000633">
    <property type="protein sequence ID" value="COW67325.1"/>
    <property type="molecule type" value="Genomic_DNA"/>
</dbReference>
<name>A0A0U0SDN9_MYCTX</name>
<evidence type="ECO:0000313" key="7">
    <source>
        <dbReference type="Proteomes" id="UP000046947"/>
    </source>
</evidence>
<evidence type="ECO:0000313" key="5">
    <source>
        <dbReference type="Proteomes" id="UP000038802"/>
    </source>
</evidence>
<protein>
    <submittedName>
        <fullName evidence="4">Uncharacterized protein</fullName>
    </submittedName>
</protein>
<dbReference type="Proteomes" id="UP000044938">
    <property type="component" value="Unassembled WGS sequence"/>
</dbReference>
<evidence type="ECO:0000313" key="4">
    <source>
        <dbReference type="EMBL" id="COW67325.1"/>
    </source>
</evidence>
<dbReference type="Proteomes" id="UP000046947">
    <property type="component" value="Unassembled WGS sequence"/>
</dbReference>
<evidence type="ECO:0000313" key="2">
    <source>
        <dbReference type="EMBL" id="CFE65152.1"/>
    </source>
</evidence>
<reference evidence="5 6" key="1">
    <citation type="submission" date="2015-03" db="EMBL/GenBank/DDBJ databases">
        <authorList>
            <consortium name="Pathogen Informatics"/>
        </authorList>
    </citation>
    <scope>NUCLEOTIDE SEQUENCE [LARGE SCALE GENOMIC DNA]</scope>
    <source>
        <strain evidence="2 7">H09601792</strain>
        <strain evidence="5">K00500041</strain>
        <strain evidence="3 6">M09401471</strain>
    </source>
</reference>
<evidence type="ECO:0000313" key="6">
    <source>
        <dbReference type="Proteomes" id="UP000044938"/>
    </source>
</evidence>
<accession>A0A0U0SDN9</accession>
<proteinExistence type="predicted"/>
<sequence length="136" mass="14357">MRDPAGKPAQGKQHGEHPGREAEGPVDQAGVEVDVGVKLAFDEVVVGQRRLFELLGDAQQGVIAAELGQDLVGLFLDDAGPRIVVLVDTMTETHQFDPGLAVLDLAYKLADVVAAVANALEHLQDSLIGAAMKRTP</sequence>
<reference evidence="4" key="2">
    <citation type="submission" date="2015-03" db="EMBL/GenBank/DDBJ databases">
        <authorList>
            <person name="Murphy D."/>
        </authorList>
    </citation>
    <scope>NUCLEOTIDE SEQUENCE [LARGE SCALE GENOMIC DNA]</scope>
    <source>
        <strain evidence="4">K00500041</strain>
    </source>
</reference>
<dbReference type="EMBL" id="CFOH01000668">
    <property type="protein sequence ID" value="CFE65152.1"/>
    <property type="molecule type" value="Genomic_DNA"/>
</dbReference>
<gene>
    <name evidence="2" type="ORF">ERS007688_03241</name>
    <name evidence="4" type="ORF">ERS007703_04024</name>
    <name evidence="3" type="ORF">ERS007720_01059</name>
</gene>
<feature type="compositionally biased region" description="Basic and acidic residues" evidence="1">
    <location>
        <begin position="13"/>
        <end position="23"/>
    </location>
</feature>
<dbReference type="EMBL" id="CSAJ01000094">
    <property type="protein sequence ID" value="COV85547.1"/>
    <property type="molecule type" value="Genomic_DNA"/>
</dbReference>
<evidence type="ECO:0000313" key="3">
    <source>
        <dbReference type="EMBL" id="COV85547.1"/>
    </source>
</evidence>
<organism evidence="4 5">
    <name type="scientific">Mycobacterium tuberculosis</name>
    <dbReference type="NCBI Taxonomy" id="1773"/>
    <lineage>
        <taxon>Bacteria</taxon>
        <taxon>Bacillati</taxon>
        <taxon>Actinomycetota</taxon>
        <taxon>Actinomycetes</taxon>
        <taxon>Mycobacteriales</taxon>
        <taxon>Mycobacteriaceae</taxon>
        <taxon>Mycobacterium</taxon>
        <taxon>Mycobacterium tuberculosis complex</taxon>
    </lineage>
</organism>
<evidence type="ECO:0000256" key="1">
    <source>
        <dbReference type="SAM" id="MobiDB-lite"/>
    </source>
</evidence>
<dbReference type="Proteomes" id="UP000038802">
    <property type="component" value="Unassembled WGS sequence"/>
</dbReference>
<feature type="region of interest" description="Disordered" evidence="1">
    <location>
        <begin position="1"/>
        <end position="27"/>
    </location>
</feature>
<dbReference type="AlphaFoldDB" id="A0A0U0SDN9"/>